<dbReference type="Pfam" id="PF02472">
    <property type="entry name" value="ExbD"/>
    <property type="match status" value="1"/>
</dbReference>
<keyword evidence="5" id="KW-1133">Transmembrane helix</keyword>
<protein>
    <submittedName>
        <fullName evidence="8">ExbD/TolR family protein</fullName>
    </submittedName>
</protein>
<evidence type="ECO:0000256" key="4">
    <source>
        <dbReference type="ARBA" id="ARBA00022692"/>
    </source>
</evidence>
<evidence type="ECO:0000313" key="8">
    <source>
        <dbReference type="EMBL" id="MFD1508467.1"/>
    </source>
</evidence>
<keyword evidence="7" id="KW-0813">Transport</keyword>
<evidence type="ECO:0000313" key="9">
    <source>
        <dbReference type="Proteomes" id="UP001597186"/>
    </source>
</evidence>
<reference evidence="9" key="1">
    <citation type="journal article" date="2019" name="Int. J. Syst. Evol. Microbiol.">
        <title>The Global Catalogue of Microorganisms (GCM) 10K type strain sequencing project: providing services to taxonomists for standard genome sequencing and annotation.</title>
        <authorList>
            <consortium name="The Broad Institute Genomics Platform"/>
            <consortium name="The Broad Institute Genome Sequencing Center for Infectious Disease"/>
            <person name="Wu L."/>
            <person name="Ma J."/>
        </authorList>
    </citation>
    <scope>NUCLEOTIDE SEQUENCE [LARGE SCALE GENOMIC DNA]</scope>
    <source>
        <strain evidence="9">CGMCC 1.12477</strain>
    </source>
</reference>
<evidence type="ECO:0000256" key="1">
    <source>
        <dbReference type="ARBA" id="ARBA00004162"/>
    </source>
</evidence>
<evidence type="ECO:0000256" key="3">
    <source>
        <dbReference type="ARBA" id="ARBA00022475"/>
    </source>
</evidence>
<dbReference type="PANTHER" id="PTHR30558:SF3">
    <property type="entry name" value="BIOPOLYMER TRANSPORT PROTEIN EXBD-RELATED"/>
    <property type="match status" value="1"/>
</dbReference>
<keyword evidence="7" id="KW-0653">Protein transport</keyword>
<keyword evidence="6" id="KW-0472">Membrane</keyword>
<accession>A0ABW4EBG7</accession>
<keyword evidence="4 7" id="KW-0812">Transmembrane</keyword>
<evidence type="ECO:0000256" key="6">
    <source>
        <dbReference type="ARBA" id="ARBA00023136"/>
    </source>
</evidence>
<organism evidence="8 9">
    <name type="scientific">Lacimonas salitolerans</name>
    <dbReference type="NCBI Taxonomy" id="1323750"/>
    <lineage>
        <taxon>Bacteria</taxon>
        <taxon>Pseudomonadati</taxon>
        <taxon>Pseudomonadota</taxon>
        <taxon>Alphaproteobacteria</taxon>
        <taxon>Rhodobacterales</taxon>
        <taxon>Paracoccaceae</taxon>
        <taxon>Lacimonas</taxon>
    </lineage>
</organism>
<sequence>MFSFAAPRPRRRPSLTPMIDVVFLLLIFFMLAARFGVDAALPLDLATGGATEYQGPPRLVDIAPDGLRLNGQAVALDGLADALAPLMQGPEDMVVLRPREGADLQRLIDVATALRAAGIARVTVVE</sequence>
<dbReference type="Proteomes" id="UP001597186">
    <property type="component" value="Unassembled WGS sequence"/>
</dbReference>
<dbReference type="InterPro" id="IPR003400">
    <property type="entry name" value="ExbD"/>
</dbReference>
<comment type="subcellular location">
    <subcellularLocation>
        <location evidence="1">Cell membrane</location>
        <topology evidence="1">Single-pass membrane protein</topology>
    </subcellularLocation>
    <subcellularLocation>
        <location evidence="7">Cell membrane</location>
        <topology evidence="7">Single-pass type II membrane protein</topology>
    </subcellularLocation>
</comment>
<dbReference type="RefSeq" id="WP_379913102.1">
    <property type="nucleotide sequence ID" value="NZ_JBHUDD010000027.1"/>
</dbReference>
<keyword evidence="9" id="KW-1185">Reference proteome</keyword>
<dbReference type="EMBL" id="JBHUDD010000027">
    <property type="protein sequence ID" value="MFD1508467.1"/>
    <property type="molecule type" value="Genomic_DNA"/>
</dbReference>
<evidence type="ECO:0000256" key="7">
    <source>
        <dbReference type="RuleBase" id="RU003879"/>
    </source>
</evidence>
<dbReference type="PANTHER" id="PTHR30558">
    <property type="entry name" value="EXBD MEMBRANE COMPONENT OF PMF-DRIVEN MACROMOLECULE IMPORT SYSTEM"/>
    <property type="match status" value="1"/>
</dbReference>
<comment type="similarity">
    <text evidence="2 7">Belongs to the ExbD/TolR family.</text>
</comment>
<dbReference type="Gene3D" id="3.30.420.270">
    <property type="match status" value="1"/>
</dbReference>
<comment type="caution">
    <text evidence="8">The sequence shown here is derived from an EMBL/GenBank/DDBJ whole genome shotgun (WGS) entry which is preliminary data.</text>
</comment>
<evidence type="ECO:0000256" key="5">
    <source>
        <dbReference type="ARBA" id="ARBA00022989"/>
    </source>
</evidence>
<evidence type="ECO:0000256" key="2">
    <source>
        <dbReference type="ARBA" id="ARBA00005811"/>
    </source>
</evidence>
<gene>
    <name evidence="8" type="ORF">ACFTOW_03500</name>
</gene>
<proteinExistence type="inferred from homology"/>
<name>A0ABW4EBG7_9RHOB</name>
<keyword evidence="3" id="KW-1003">Cell membrane</keyword>